<organism evidence="1 2">
    <name type="scientific">Burkholderia paludis</name>
    <dbReference type="NCBI Taxonomy" id="1506587"/>
    <lineage>
        <taxon>Bacteria</taxon>
        <taxon>Pseudomonadati</taxon>
        <taxon>Pseudomonadota</taxon>
        <taxon>Betaproteobacteria</taxon>
        <taxon>Burkholderiales</taxon>
        <taxon>Burkholderiaceae</taxon>
        <taxon>Burkholderia</taxon>
        <taxon>Burkholderia cepacia complex</taxon>
    </lineage>
</organism>
<protein>
    <submittedName>
        <fullName evidence="1">Uncharacterized protein</fullName>
    </submittedName>
</protein>
<name>A0A6J5D8H7_9BURK</name>
<dbReference type="EMBL" id="CABVQD010000001">
    <property type="protein sequence ID" value="VWB15810.1"/>
    <property type="molecule type" value="Genomic_DNA"/>
</dbReference>
<dbReference type="Proteomes" id="UP000494330">
    <property type="component" value="Unassembled WGS sequence"/>
</dbReference>
<gene>
    <name evidence="1" type="ORF">BPA30113_00448</name>
</gene>
<evidence type="ECO:0000313" key="2">
    <source>
        <dbReference type="Proteomes" id="UP000494330"/>
    </source>
</evidence>
<proteinExistence type="predicted"/>
<sequence>MLLPLSTETVRSSSLEHYMALALARYGNGDRDGGACLPGVVYHAFVMRSETTVYRFNVGWLMIC</sequence>
<keyword evidence="2" id="KW-1185">Reference proteome</keyword>
<dbReference type="RefSeq" id="WP_152603155.1">
    <property type="nucleotide sequence ID" value="NZ_CABVQD010000001.1"/>
</dbReference>
<accession>A0A6J5D8H7</accession>
<evidence type="ECO:0000313" key="1">
    <source>
        <dbReference type="EMBL" id="VWB15810.1"/>
    </source>
</evidence>
<reference evidence="1 2" key="1">
    <citation type="submission" date="2019-09" db="EMBL/GenBank/DDBJ databases">
        <authorList>
            <person name="Depoorter E."/>
        </authorList>
    </citation>
    <scope>NUCLEOTIDE SEQUENCE [LARGE SCALE GENOMIC DNA]</scope>
    <source>
        <strain evidence="1">LMG 30113</strain>
    </source>
</reference>
<dbReference type="AlphaFoldDB" id="A0A6J5D8H7"/>